<dbReference type="InterPro" id="IPR036019">
    <property type="entry name" value="MscL_channel"/>
</dbReference>
<dbReference type="PANTHER" id="PTHR30266">
    <property type="entry name" value="MECHANOSENSITIVE CHANNEL MSCL"/>
    <property type="match status" value="1"/>
</dbReference>
<keyword evidence="7 9" id="KW-0472">Membrane</keyword>
<dbReference type="InterPro" id="IPR037673">
    <property type="entry name" value="MSC/AndL"/>
</dbReference>
<dbReference type="GO" id="GO:0008381">
    <property type="term" value="F:mechanosensitive monoatomic ion channel activity"/>
    <property type="evidence" value="ECO:0007669"/>
    <property type="project" value="UniProtKB-UniRule"/>
</dbReference>
<feature type="transmembrane region" description="Helical" evidence="9">
    <location>
        <begin position="83"/>
        <end position="101"/>
    </location>
</feature>
<name>A0A2N3IJL7_9BACT</name>
<dbReference type="Gene3D" id="1.10.1200.120">
    <property type="entry name" value="Large-conductance mechanosensitive channel, MscL, domain 1"/>
    <property type="match status" value="1"/>
</dbReference>
<evidence type="ECO:0000313" key="11">
    <source>
        <dbReference type="Proteomes" id="UP000233387"/>
    </source>
</evidence>
<dbReference type="RefSeq" id="WP_101357692.1">
    <property type="nucleotide sequence ID" value="NZ_NKXO01000005.1"/>
</dbReference>
<comment type="similarity">
    <text evidence="9">Belongs to the MscL family.</text>
</comment>
<evidence type="ECO:0000256" key="1">
    <source>
        <dbReference type="ARBA" id="ARBA00004141"/>
    </source>
</evidence>
<comment type="subunit">
    <text evidence="9">Homopentamer.</text>
</comment>
<dbReference type="EMBL" id="NKXO01000005">
    <property type="protein sequence ID" value="PKQ70506.1"/>
    <property type="molecule type" value="Genomic_DNA"/>
</dbReference>
<comment type="caution">
    <text evidence="10">The sequence shown here is derived from an EMBL/GenBank/DDBJ whole genome shotgun (WGS) entry which is preliminary data.</text>
</comment>
<dbReference type="HAMAP" id="MF_00115">
    <property type="entry name" value="MscL"/>
    <property type="match status" value="1"/>
</dbReference>
<feature type="transmembrane region" description="Helical" evidence="9">
    <location>
        <begin position="20"/>
        <end position="42"/>
    </location>
</feature>
<dbReference type="Proteomes" id="UP000233387">
    <property type="component" value="Unassembled WGS sequence"/>
</dbReference>
<dbReference type="PRINTS" id="PR01264">
    <property type="entry name" value="MECHCHANNEL"/>
</dbReference>
<dbReference type="OrthoDB" id="9810350at2"/>
<evidence type="ECO:0000256" key="3">
    <source>
        <dbReference type="ARBA" id="ARBA00022475"/>
    </source>
</evidence>
<evidence type="ECO:0000256" key="8">
    <source>
        <dbReference type="ARBA" id="ARBA00023303"/>
    </source>
</evidence>
<dbReference type="SUPFAM" id="SSF81330">
    <property type="entry name" value="Gated mechanosensitive channel"/>
    <property type="match status" value="1"/>
</dbReference>
<dbReference type="NCBIfam" id="NF001843">
    <property type="entry name" value="PRK00567.1-4"/>
    <property type="match status" value="1"/>
</dbReference>
<dbReference type="GO" id="GO:0005886">
    <property type="term" value="C:plasma membrane"/>
    <property type="evidence" value="ECO:0007669"/>
    <property type="project" value="UniProtKB-SubCell"/>
</dbReference>
<evidence type="ECO:0000256" key="5">
    <source>
        <dbReference type="ARBA" id="ARBA00022989"/>
    </source>
</evidence>
<comment type="function">
    <text evidence="9">Channel that opens in response to stretch forces in the membrane lipid bilayer. May participate in the regulation of osmotic pressure changes within the cell.</text>
</comment>
<dbReference type="AlphaFoldDB" id="A0A2N3IJL7"/>
<keyword evidence="6 9" id="KW-0406">Ion transport</keyword>
<accession>A0A2N3IJL7</accession>
<organism evidence="10 11">
    <name type="scientific">Raineya orbicola</name>
    <dbReference type="NCBI Taxonomy" id="2016530"/>
    <lineage>
        <taxon>Bacteria</taxon>
        <taxon>Pseudomonadati</taxon>
        <taxon>Bacteroidota</taxon>
        <taxon>Cytophagia</taxon>
        <taxon>Cytophagales</taxon>
        <taxon>Raineyaceae</taxon>
        <taxon>Raineya</taxon>
    </lineage>
</organism>
<reference evidence="10 11" key="1">
    <citation type="submission" date="2017-06" db="EMBL/GenBank/DDBJ databases">
        <title>Raineya orbicola gen. nov., sp. nov. a slightly thermophilic bacterium of the phylum Bacteroidetes and the description of Raineyaceae fam. nov.</title>
        <authorList>
            <person name="Albuquerque L."/>
            <person name="Polonia A.R.M."/>
            <person name="Barroso C."/>
            <person name="Froufe H.J.C."/>
            <person name="Lage O."/>
            <person name="Lobo-Da-Cunha A."/>
            <person name="Egas C."/>
            <person name="Da Costa M.S."/>
        </authorList>
    </citation>
    <scope>NUCLEOTIDE SEQUENCE [LARGE SCALE GENOMIC DNA]</scope>
    <source>
        <strain evidence="10 11">SPSPC-11</strain>
    </source>
</reference>
<dbReference type="Pfam" id="PF01741">
    <property type="entry name" value="MscL"/>
    <property type="match status" value="1"/>
</dbReference>
<keyword evidence="3 9" id="KW-1003">Cell membrane</keyword>
<comment type="subcellular location">
    <subcellularLocation>
        <location evidence="9">Cell membrane</location>
        <topology evidence="9">Multi-pass membrane protein</topology>
    </subcellularLocation>
    <subcellularLocation>
        <location evidence="1">Membrane</location>
        <topology evidence="1">Multi-pass membrane protein</topology>
    </subcellularLocation>
</comment>
<evidence type="ECO:0000256" key="6">
    <source>
        <dbReference type="ARBA" id="ARBA00023065"/>
    </source>
</evidence>
<sequence>MKSILKEFKEFAIKGNLIDLAVGFVMGAAFTKVTTTFIQGMVMPVVGMIQGKDLKDWKIVLKNAVVENGKEVSAEVSIKYGEFITVTIDFILVAFVMFLVVKAVNALKKKKAEEPTPPPAQEVLLTEIRDLLKQKN</sequence>
<evidence type="ECO:0000256" key="9">
    <source>
        <dbReference type="HAMAP-Rule" id="MF_00115"/>
    </source>
</evidence>
<evidence type="ECO:0000256" key="4">
    <source>
        <dbReference type="ARBA" id="ARBA00022692"/>
    </source>
</evidence>
<keyword evidence="2 9" id="KW-0813">Transport</keyword>
<evidence type="ECO:0000256" key="7">
    <source>
        <dbReference type="ARBA" id="ARBA00023136"/>
    </source>
</evidence>
<keyword evidence="5 9" id="KW-1133">Transmembrane helix</keyword>
<proteinExistence type="inferred from homology"/>
<gene>
    <name evidence="9" type="primary">mscL</name>
    <name evidence="10" type="ORF">Rain11_0426</name>
</gene>
<dbReference type="NCBIfam" id="TIGR00220">
    <property type="entry name" value="mscL"/>
    <property type="match status" value="1"/>
</dbReference>
<keyword evidence="11" id="KW-1185">Reference proteome</keyword>
<evidence type="ECO:0000313" key="10">
    <source>
        <dbReference type="EMBL" id="PKQ70506.1"/>
    </source>
</evidence>
<evidence type="ECO:0000256" key="2">
    <source>
        <dbReference type="ARBA" id="ARBA00022448"/>
    </source>
</evidence>
<dbReference type="InterPro" id="IPR001185">
    <property type="entry name" value="MS_channel"/>
</dbReference>
<dbReference type="PANTHER" id="PTHR30266:SF2">
    <property type="entry name" value="LARGE-CONDUCTANCE MECHANOSENSITIVE CHANNEL"/>
    <property type="match status" value="1"/>
</dbReference>
<protein>
    <recommendedName>
        <fullName evidence="9">Large-conductance mechanosensitive channel</fullName>
    </recommendedName>
</protein>
<keyword evidence="8 9" id="KW-0407">Ion channel</keyword>
<keyword evidence="4 9" id="KW-0812">Transmembrane</keyword>